<name>A0A6A5RI04_9PLEO</name>
<protein>
    <submittedName>
        <fullName evidence="2">Uncharacterized protein</fullName>
    </submittedName>
</protein>
<keyword evidence="3" id="KW-1185">Reference proteome</keyword>
<organism evidence="2 3">
    <name type="scientific">Didymella exigua CBS 183.55</name>
    <dbReference type="NCBI Taxonomy" id="1150837"/>
    <lineage>
        <taxon>Eukaryota</taxon>
        <taxon>Fungi</taxon>
        <taxon>Dikarya</taxon>
        <taxon>Ascomycota</taxon>
        <taxon>Pezizomycotina</taxon>
        <taxon>Dothideomycetes</taxon>
        <taxon>Pleosporomycetidae</taxon>
        <taxon>Pleosporales</taxon>
        <taxon>Pleosporineae</taxon>
        <taxon>Didymellaceae</taxon>
        <taxon>Didymella</taxon>
    </lineage>
</organism>
<dbReference type="Proteomes" id="UP000800082">
    <property type="component" value="Unassembled WGS sequence"/>
</dbReference>
<sequence length="365" mass="40062">MTQLSQLRQPFCGRLLSAYSPVLVSLVPAITAGREVDRVEKEPEYSSDATWDGAELAEPRFTRRDSISSTGSGRPIPPGHWTLPIAGNCPRCHHHHNSVKIHVNMVSDSSRLVDLDCENCHRLWLGHGSRNSTQVSLLSTETIDPLPMESEICTTLAQMVRVATRVDVLSQSLPNIPEGSSPGPSHRPSLRSAVRKQVRMPVVGPDLASNNVSAPFIPRPVGAPVDRMIQPHTSGIKNVQPPQLLLRLKQKIGGRLKATRIGRFMKSYEGNDIHILRRGEQQVLPDGETENLPHAGNSAVPDATGSTKEDRDCLMIVDQEVVSAMSPEQRHVFLRASSTATQTRALDAARLISALDSRARRGILW</sequence>
<feature type="region of interest" description="Disordered" evidence="1">
    <location>
        <begin position="286"/>
        <end position="307"/>
    </location>
</feature>
<evidence type="ECO:0000313" key="2">
    <source>
        <dbReference type="EMBL" id="KAF1927123.1"/>
    </source>
</evidence>
<feature type="region of interest" description="Disordered" evidence="1">
    <location>
        <begin position="173"/>
        <end position="192"/>
    </location>
</feature>
<dbReference type="GeneID" id="54355780"/>
<proteinExistence type="predicted"/>
<accession>A0A6A5RI04</accession>
<evidence type="ECO:0000313" key="3">
    <source>
        <dbReference type="Proteomes" id="UP000800082"/>
    </source>
</evidence>
<reference evidence="2" key="1">
    <citation type="journal article" date="2020" name="Stud. Mycol.">
        <title>101 Dothideomycetes genomes: a test case for predicting lifestyles and emergence of pathogens.</title>
        <authorList>
            <person name="Haridas S."/>
            <person name="Albert R."/>
            <person name="Binder M."/>
            <person name="Bloem J."/>
            <person name="Labutti K."/>
            <person name="Salamov A."/>
            <person name="Andreopoulos B."/>
            <person name="Baker S."/>
            <person name="Barry K."/>
            <person name="Bills G."/>
            <person name="Bluhm B."/>
            <person name="Cannon C."/>
            <person name="Castanera R."/>
            <person name="Culley D."/>
            <person name="Daum C."/>
            <person name="Ezra D."/>
            <person name="Gonzalez J."/>
            <person name="Henrissat B."/>
            <person name="Kuo A."/>
            <person name="Liang C."/>
            <person name="Lipzen A."/>
            <person name="Lutzoni F."/>
            <person name="Magnuson J."/>
            <person name="Mondo S."/>
            <person name="Nolan M."/>
            <person name="Ohm R."/>
            <person name="Pangilinan J."/>
            <person name="Park H.-J."/>
            <person name="Ramirez L."/>
            <person name="Alfaro M."/>
            <person name="Sun H."/>
            <person name="Tritt A."/>
            <person name="Yoshinaga Y."/>
            <person name="Zwiers L.-H."/>
            <person name="Turgeon B."/>
            <person name="Goodwin S."/>
            <person name="Spatafora J."/>
            <person name="Crous P."/>
            <person name="Grigoriev I."/>
        </authorList>
    </citation>
    <scope>NUCLEOTIDE SEQUENCE</scope>
    <source>
        <strain evidence="2">CBS 183.55</strain>
    </source>
</reference>
<dbReference type="AlphaFoldDB" id="A0A6A5RI04"/>
<dbReference type="RefSeq" id="XP_033447375.1">
    <property type="nucleotide sequence ID" value="XM_033598113.1"/>
</dbReference>
<dbReference type="EMBL" id="ML978973">
    <property type="protein sequence ID" value="KAF1927123.1"/>
    <property type="molecule type" value="Genomic_DNA"/>
</dbReference>
<dbReference type="OrthoDB" id="3945111at2759"/>
<evidence type="ECO:0000256" key="1">
    <source>
        <dbReference type="SAM" id="MobiDB-lite"/>
    </source>
</evidence>
<gene>
    <name evidence="2" type="ORF">M421DRAFT_93385</name>
</gene>